<dbReference type="SUPFAM" id="SSF52402">
    <property type="entry name" value="Adenine nucleotide alpha hydrolases-like"/>
    <property type="match status" value="1"/>
</dbReference>
<dbReference type="CDD" id="cd00553">
    <property type="entry name" value="NAD_synthase"/>
    <property type="match status" value="1"/>
</dbReference>
<dbReference type="Gene3D" id="3.40.50.620">
    <property type="entry name" value="HUPs"/>
    <property type="match status" value="1"/>
</dbReference>
<dbReference type="Gene3D" id="3.60.110.10">
    <property type="entry name" value="Carbon-nitrogen hydrolase"/>
    <property type="match status" value="1"/>
</dbReference>
<dbReference type="GO" id="GO:0004359">
    <property type="term" value="F:glutaminase activity"/>
    <property type="evidence" value="ECO:0007669"/>
    <property type="project" value="InterPro"/>
</dbReference>
<comment type="pathway">
    <text evidence="1 7 8">Cofactor biosynthesis; NAD(+) biosynthesis; NAD(+) from deamido-NAD(+) (L-Gln route): step 1/1.</text>
</comment>
<evidence type="ECO:0000256" key="7">
    <source>
        <dbReference type="HAMAP-Rule" id="MF_02090"/>
    </source>
</evidence>
<comment type="caution">
    <text evidence="7">Lacks conserved residue(s) required for the propagation of feature annotation.</text>
</comment>
<comment type="similarity">
    <text evidence="10">Belongs to the NAD synthetase family.</text>
</comment>
<dbReference type="InterPro" id="IPR036526">
    <property type="entry name" value="C-N_Hydrolase_sf"/>
</dbReference>
<dbReference type="Pfam" id="PF00795">
    <property type="entry name" value="CN_hydrolase"/>
    <property type="match status" value="1"/>
</dbReference>
<dbReference type="NCBIfam" id="TIGR00552">
    <property type="entry name" value="nadE"/>
    <property type="match status" value="1"/>
</dbReference>
<feature type="active site" description="Proton acceptor" evidence="9">
    <location>
        <position position="41"/>
    </location>
</feature>
<dbReference type="CDD" id="cd07570">
    <property type="entry name" value="GAT_Gln-NAD-synth"/>
    <property type="match status" value="1"/>
</dbReference>
<dbReference type="FunFam" id="3.40.50.620:FF:000106">
    <property type="entry name" value="Glutamine-dependent NAD(+) synthetase"/>
    <property type="match status" value="1"/>
</dbReference>
<protein>
    <recommendedName>
        <fullName evidence="7 8">Glutamine-dependent NAD(+) synthetase</fullName>
        <ecNumber evidence="7 8">6.3.5.1</ecNumber>
    </recommendedName>
    <alternativeName>
        <fullName evidence="7 8">NAD(+) synthase [glutamine-hydrolyzing]</fullName>
    </alternativeName>
</protein>
<evidence type="ECO:0000256" key="1">
    <source>
        <dbReference type="ARBA" id="ARBA00005188"/>
    </source>
</evidence>
<dbReference type="EC" id="6.3.5.1" evidence="7 8"/>
<comment type="function">
    <text evidence="7">Catalyzes the ATP-dependent amidation of deamido-NAD to form NAD. Uses L-glutamine as a nitrogen source.</text>
</comment>
<dbReference type="PROSITE" id="PS50263">
    <property type="entry name" value="CN_HYDROLASE"/>
    <property type="match status" value="1"/>
</dbReference>
<feature type="binding site" evidence="7">
    <location>
        <position position="439"/>
    </location>
    <ligand>
        <name>deamido-NAD(+)</name>
        <dbReference type="ChEBI" id="CHEBI:58437"/>
        <note>ligand shared between two neighboring subunits</note>
    </ligand>
</feature>
<dbReference type="InterPro" id="IPR014729">
    <property type="entry name" value="Rossmann-like_a/b/a_fold"/>
</dbReference>
<sequence length="585" mass="64746">MRLALAQINSTVGDLAGNLQKITGFARQAAARGADLICFPELAITGYPPEDLLLKTSFLAAARSSLEKLAGFTRNLEPVIVVGCIDVREGNVYNAAALLHKGSLVDVYHKNYLPNYGVFDEKRYFQSGRGGLVFTCAGVNVGLTICEDLWHPLGSALLETHCGGAEIILNLSASPYHRGKHHRRKEMMAVRAADHTCFLAFVNLVGGQDELVFDGNSMIFDEQGRLIGKGASFREDLLFADITAERILRTRLHDIRHRELKTPPGQPQQELRRVFISGRSGRAYPPLKTGKPNREENEQEEAEIYAALVLGVRDYLDKNGFRRAFIGLSGGIDSSLTAAVAVDALGRERITGIFMPSPFTSRESAEDARELAANLDIDLLTIPIEEIFDAYIKILNPACGCRIADITMQNIQARIRGNILMALANQYGGIVLTTGNKSELSVGYATLYGDMAGGFAVLKDLPKTLVYRLARYRNMIAGRDIIPQRVLKKAPTAELRENQKDEDDLPPYSILDQIIEQYVEEDLSLEEMIAAGSDPGQTRRIIAMIDGNEYKRRQAPPGVRITPRAFGKDRRMPITCKFHEDYCKS</sequence>
<feature type="binding site" evidence="7">
    <location>
        <position position="551"/>
    </location>
    <ligand>
        <name>deamido-NAD(+)</name>
        <dbReference type="ChEBI" id="CHEBI:58437"/>
        <note>ligand shared between two neighboring subunits</note>
    </ligand>
</feature>
<dbReference type="GO" id="GO:0000257">
    <property type="term" value="F:nitrilase activity"/>
    <property type="evidence" value="ECO:0007669"/>
    <property type="project" value="UniProtKB-ARBA"/>
</dbReference>
<proteinExistence type="inferred from homology"/>
<feature type="domain" description="CN hydrolase" evidence="11">
    <location>
        <begin position="1"/>
        <end position="244"/>
    </location>
</feature>
<dbReference type="PIRSF" id="PIRSF006630">
    <property type="entry name" value="NADS_GAT"/>
    <property type="match status" value="1"/>
</dbReference>
<evidence type="ECO:0000256" key="4">
    <source>
        <dbReference type="ARBA" id="ARBA00022741"/>
    </source>
</evidence>
<dbReference type="HAMAP" id="MF_02090">
    <property type="entry name" value="NadE_glutamine_dep"/>
    <property type="match status" value="1"/>
</dbReference>
<dbReference type="PROSITE" id="PS00920">
    <property type="entry name" value="NITRIL_CHT_1"/>
    <property type="match status" value="1"/>
</dbReference>
<feature type="binding site" evidence="7">
    <location>
        <position position="180"/>
    </location>
    <ligand>
        <name>L-glutamine</name>
        <dbReference type="ChEBI" id="CHEBI:58359"/>
    </ligand>
</feature>
<dbReference type="GO" id="GO:0009435">
    <property type="term" value="P:NAD+ biosynthetic process"/>
    <property type="evidence" value="ECO:0007669"/>
    <property type="project" value="UniProtKB-UniRule"/>
</dbReference>
<dbReference type="InterPro" id="IPR003694">
    <property type="entry name" value="NAD_synthase"/>
</dbReference>
<dbReference type="PANTHER" id="PTHR23090:SF9">
    <property type="entry name" value="GLUTAMINE-DEPENDENT NAD(+) SYNTHETASE"/>
    <property type="match status" value="1"/>
</dbReference>
<dbReference type="AlphaFoldDB" id="A0A117LBC1"/>
<dbReference type="InterPro" id="IPR003010">
    <property type="entry name" value="C-N_Hydrolase"/>
</dbReference>
<feature type="binding site" evidence="7">
    <location>
        <begin position="327"/>
        <end position="334"/>
    </location>
    <ligand>
        <name>ATP</name>
        <dbReference type="ChEBI" id="CHEBI:30616"/>
    </ligand>
</feature>
<dbReference type="SUPFAM" id="SSF56317">
    <property type="entry name" value="Carbon-nitrogen hydrolase"/>
    <property type="match status" value="1"/>
</dbReference>
<organism evidence="12 13">
    <name type="scientific">Thermacetogenium phaeum</name>
    <dbReference type="NCBI Taxonomy" id="85874"/>
    <lineage>
        <taxon>Bacteria</taxon>
        <taxon>Bacillati</taxon>
        <taxon>Bacillota</taxon>
        <taxon>Clostridia</taxon>
        <taxon>Thermoanaerobacterales</taxon>
        <taxon>Thermoanaerobacteraceae</taxon>
        <taxon>Thermacetogenium</taxon>
    </lineage>
</organism>
<evidence type="ECO:0000259" key="11">
    <source>
        <dbReference type="PROSITE" id="PS50263"/>
    </source>
</evidence>
<keyword evidence="4 7" id="KW-0547">Nucleotide-binding</keyword>
<dbReference type="EMBL" id="LGFO01000052">
    <property type="protein sequence ID" value="KUK36713.1"/>
    <property type="molecule type" value="Genomic_DNA"/>
</dbReference>
<dbReference type="InterPro" id="IPR014445">
    <property type="entry name" value="Gln-dep_NAD_synthase"/>
</dbReference>
<dbReference type="NCBIfam" id="NF010588">
    <property type="entry name" value="PRK13981.1"/>
    <property type="match status" value="1"/>
</dbReference>
<keyword evidence="5 7" id="KW-0067">ATP-binding</keyword>
<accession>A0A117LBC1</accession>
<feature type="binding site" evidence="7">
    <location>
        <position position="116"/>
    </location>
    <ligand>
        <name>L-glutamine</name>
        <dbReference type="ChEBI" id="CHEBI:58359"/>
    </ligand>
</feature>
<keyword evidence="3 7" id="KW-0436">Ligase</keyword>
<evidence type="ECO:0000256" key="3">
    <source>
        <dbReference type="ARBA" id="ARBA00022598"/>
    </source>
</evidence>
<feature type="active site" description="Nucleophile; for glutaminase activity" evidence="7">
    <location>
        <position position="146"/>
    </location>
</feature>
<comment type="catalytic activity">
    <reaction evidence="7 8">
        <text>deamido-NAD(+) + L-glutamine + ATP + H2O = L-glutamate + AMP + diphosphate + NAD(+) + H(+)</text>
        <dbReference type="Rhea" id="RHEA:24384"/>
        <dbReference type="ChEBI" id="CHEBI:15377"/>
        <dbReference type="ChEBI" id="CHEBI:15378"/>
        <dbReference type="ChEBI" id="CHEBI:29985"/>
        <dbReference type="ChEBI" id="CHEBI:30616"/>
        <dbReference type="ChEBI" id="CHEBI:33019"/>
        <dbReference type="ChEBI" id="CHEBI:57540"/>
        <dbReference type="ChEBI" id="CHEBI:58359"/>
        <dbReference type="ChEBI" id="CHEBI:58437"/>
        <dbReference type="ChEBI" id="CHEBI:456215"/>
        <dbReference type="EC" id="6.3.5.1"/>
    </reaction>
</comment>
<evidence type="ECO:0000256" key="2">
    <source>
        <dbReference type="ARBA" id="ARBA00007145"/>
    </source>
</evidence>
<feature type="binding site" evidence="7">
    <location>
        <position position="434"/>
    </location>
    <ligand>
        <name>ATP</name>
        <dbReference type="ChEBI" id="CHEBI:30616"/>
    </ligand>
</feature>
<dbReference type="GO" id="GO:0008795">
    <property type="term" value="F:NAD+ synthase activity"/>
    <property type="evidence" value="ECO:0007669"/>
    <property type="project" value="UniProtKB-UniRule"/>
</dbReference>
<name>A0A117LBC1_9THEO</name>
<comment type="similarity">
    <text evidence="2 7 8">In the C-terminal section; belongs to the NAD synthetase family.</text>
</comment>
<dbReference type="InterPro" id="IPR022310">
    <property type="entry name" value="NAD/GMP_synthase"/>
</dbReference>
<feature type="active site" description="Proton acceptor; for glutaminase activity" evidence="7">
    <location>
        <position position="41"/>
    </location>
</feature>
<evidence type="ECO:0000256" key="5">
    <source>
        <dbReference type="ARBA" id="ARBA00022840"/>
    </source>
</evidence>
<dbReference type="Proteomes" id="UP000053326">
    <property type="component" value="Unassembled WGS sequence"/>
</dbReference>
<evidence type="ECO:0000313" key="12">
    <source>
        <dbReference type="EMBL" id="KUK36713.1"/>
    </source>
</evidence>
<gene>
    <name evidence="7" type="primary">nadE</name>
    <name evidence="12" type="ORF">XD66_0580</name>
</gene>
<evidence type="ECO:0000256" key="6">
    <source>
        <dbReference type="ARBA" id="ARBA00023027"/>
    </source>
</evidence>
<dbReference type="PANTHER" id="PTHR23090">
    <property type="entry name" value="NH 3 /GLUTAMINE-DEPENDENT NAD + SYNTHETASE"/>
    <property type="match status" value="1"/>
</dbReference>
<dbReference type="UniPathway" id="UPA00253">
    <property type="reaction ID" value="UER00334"/>
</dbReference>
<evidence type="ECO:0000256" key="8">
    <source>
        <dbReference type="PIRNR" id="PIRNR006630"/>
    </source>
</evidence>
<feature type="binding site" evidence="7">
    <location>
        <position position="174"/>
    </location>
    <ligand>
        <name>L-glutamine</name>
        <dbReference type="ChEBI" id="CHEBI:58359"/>
    </ligand>
</feature>
<keyword evidence="6 7" id="KW-0520">NAD</keyword>
<evidence type="ECO:0000256" key="9">
    <source>
        <dbReference type="PROSITE-ProRule" id="PRU10139"/>
    </source>
</evidence>
<reference evidence="13" key="1">
    <citation type="journal article" date="2015" name="MBio">
        <title>Genome-Resolved Metagenomic Analysis Reveals Roles for Candidate Phyla and Other Microbial Community Members in Biogeochemical Transformations in Oil Reservoirs.</title>
        <authorList>
            <person name="Hu P."/>
            <person name="Tom L."/>
            <person name="Singh A."/>
            <person name="Thomas B.C."/>
            <person name="Baker B.J."/>
            <person name="Piceno Y.M."/>
            <person name="Andersen G.L."/>
            <person name="Banfield J.F."/>
        </authorList>
    </citation>
    <scope>NUCLEOTIDE SEQUENCE [LARGE SCALE GENOMIC DNA]</scope>
</reference>
<evidence type="ECO:0000256" key="10">
    <source>
        <dbReference type="RuleBase" id="RU003811"/>
    </source>
</evidence>
<comment type="caution">
    <text evidence="12">The sequence shown here is derived from an EMBL/GenBank/DDBJ whole genome shotgun (WGS) entry which is preliminary data.</text>
</comment>
<feature type="binding site" evidence="7">
    <location>
        <position position="410"/>
    </location>
    <ligand>
        <name>deamido-NAD(+)</name>
        <dbReference type="ChEBI" id="CHEBI:58437"/>
        <note>ligand shared between two neighboring subunits</note>
    </ligand>
</feature>
<dbReference type="PATRIC" id="fig|85874.4.peg.1735"/>
<dbReference type="InterPro" id="IPR000132">
    <property type="entry name" value="Nitrilase/CN_hydratase_CS"/>
</dbReference>
<feature type="active site" description="For glutaminase activity" evidence="7">
    <location>
        <position position="110"/>
    </location>
</feature>
<dbReference type="GO" id="GO:0005524">
    <property type="term" value="F:ATP binding"/>
    <property type="evidence" value="ECO:0007669"/>
    <property type="project" value="UniProtKB-UniRule"/>
</dbReference>
<dbReference type="GO" id="GO:0005737">
    <property type="term" value="C:cytoplasm"/>
    <property type="evidence" value="ECO:0007669"/>
    <property type="project" value="InterPro"/>
</dbReference>
<evidence type="ECO:0000313" key="13">
    <source>
        <dbReference type="Proteomes" id="UP000053326"/>
    </source>
</evidence>
<dbReference type="GO" id="GO:0003952">
    <property type="term" value="F:NAD+ synthase (glutamine-hydrolyzing) activity"/>
    <property type="evidence" value="ECO:0007669"/>
    <property type="project" value="UniProtKB-UniRule"/>
</dbReference>
<dbReference type="Pfam" id="PF02540">
    <property type="entry name" value="NAD_synthase"/>
    <property type="match status" value="1"/>
</dbReference>